<reference evidence="2 4" key="2">
    <citation type="journal article" date="2013" name="Nature">
        <title>Insights into bilaterian evolution from three spiralian genomes.</title>
        <authorList>
            <person name="Simakov O."/>
            <person name="Marletaz F."/>
            <person name="Cho S.J."/>
            <person name="Edsinger-Gonzales E."/>
            <person name="Havlak P."/>
            <person name="Hellsten U."/>
            <person name="Kuo D.H."/>
            <person name="Larsson T."/>
            <person name="Lv J."/>
            <person name="Arendt D."/>
            <person name="Savage R."/>
            <person name="Osoegawa K."/>
            <person name="de Jong P."/>
            <person name="Grimwood J."/>
            <person name="Chapman J.A."/>
            <person name="Shapiro H."/>
            <person name="Aerts A."/>
            <person name="Otillar R.P."/>
            <person name="Terry A.Y."/>
            <person name="Boore J.L."/>
            <person name="Grigoriev I.V."/>
            <person name="Lindberg D.R."/>
            <person name="Seaver E.C."/>
            <person name="Weisblat D.A."/>
            <person name="Putnam N.H."/>
            <person name="Rokhsar D.S."/>
        </authorList>
    </citation>
    <scope>NUCLEOTIDE SEQUENCE</scope>
</reference>
<reference evidence="3" key="3">
    <citation type="submission" date="2015-06" db="UniProtKB">
        <authorList>
            <consortium name="EnsemblMetazoa"/>
        </authorList>
    </citation>
    <scope>IDENTIFICATION</scope>
</reference>
<keyword evidence="4" id="KW-1185">Reference proteome</keyword>
<dbReference type="EMBL" id="AMQM01005079">
    <property type="status" value="NOT_ANNOTATED_CDS"/>
    <property type="molecule type" value="Genomic_DNA"/>
</dbReference>
<protein>
    <submittedName>
        <fullName evidence="2 3">Uncharacterized protein</fullName>
    </submittedName>
</protein>
<dbReference type="HOGENOM" id="CLU_1099521_0_0_1"/>
<feature type="chain" id="PRO_5010980394" evidence="1">
    <location>
        <begin position="23"/>
        <end position="253"/>
    </location>
</feature>
<accession>T1F8L9</accession>
<dbReference type="RefSeq" id="XP_009020593.1">
    <property type="nucleotide sequence ID" value="XM_009022345.1"/>
</dbReference>
<dbReference type="GeneID" id="20205168"/>
<organism evidence="3 4">
    <name type="scientific">Helobdella robusta</name>
    <name type="common">Californian leech</name>
    <dbReference type="NCBI Taxonomy" id="6412"/>
    <lineage>
        <taxon>Eukaryota</taxon>
        <taxon>Metazoa</taxon>
        <taxon>Spiralia</taxon>
        <taxon>Lophotrochozoa</taxon>
        <taxon>Annelida</taxon>
        <taxon>Clitellata</taxon>
        <taxon>Hirudinea</taxon>
        <taxon>Rhynchobdellida</taxon>
        <taxon>Glossiphoniidae</taxon>
        <taxon>Helobdella</taxon>
    </lineage>
</organism>
<dbReference type="InParanoid" id="T1F8L9"/>
<dbReference type="EnsemblMetazoa" id="HelroT174912">
    <property type="protein sequence ID" value="HelroP174912"/>
    <property type="gene ID" value="HelroG174912"/>
</dbReference>
<proteinExistence type="predicted"/>
<evidence type="ECO:0000313" key="2">
    <source>
        <dbReference type="EMBL" id="ESO01357.1"/>
    </source>
</evidence>
<dbReference type="AlphaFoldDB" id="T1F8L9"/>
<feature type="signal peptide" evidence="1">
    <location>
        <begin position="1"/>
        <end position="22"/>
    </location>
</feature>
<keyword evidence="1" id="KW-0732">Signal</keyword>
<reference evidence="4" key="1">
    <citation type="submission" date="2012-12" db="EMBL/GenBank/DDBJ databases">
        <authorList>
            <person name="Hellsten U."/>
            <person name="Grimwood J."/>
            <person name="Chapman J.A."/>
            <person name="Shapiro H."/>
            <person name="Aerts A."/>
            <person name="Otillar R.P."/>
            <person name="Terry A.Y."/>
            <person name="Boore J.L."/>
            <person name="Simakov O."/>
            <person name="Marletaz F."/>
            <person name="Cho S.-J."/>
            <person name="Edsinger-Gonzales E."/>
            <person name="Havlak P."/>
            <person name="Kuo D.-H."/>
            <person name="Larsson T."/>
            <person name="Lv J."/>
            <person name="Arendt D."/>
            <person name="Savage R."/>
            <person name="Osoegawa K."/>
            <person name="de Jong P."/>
            <person name="Lindberg D.R."/>
            <person name="Seaver E.C."/>
            <person name="Weisblat D.A."/>
            <person name="Putnam N.H."/>
            <person name="Grigoriev I.V."/>
            <person name="Rokhsar D.S."/>
        </authorList>
    </citation>
    <scope>NUCLEOTIDE SEQUENCE</scope>
</reference>
<gene>
    <name evidence="3" type="primary">20205168</name>
    <name evidence="2" type="ORF">HELRODRAFT_174912</name>
</gene>
<evidence type="ECO:0000313" key="3">
    <source>
        <dbReference type="EnsemblMetazoa" id="HelroP174912"/>
    </source>
</evidence>
<evidence type="ECO:0000313" key="4">
    <source>
        <dbReference type="Proteomes" id="UP000015101"/>
    </source>
</evidence>
<sequence>MLLLRPQLLLLLLRLLWMKIGGVSKKRSKRSVCNVPPFSIDRLPLSVKYGQLCNLLECASKTFFPSAWTDLNYVISDDISLEELWDFKRITMEKSMILVNKFALHVPASNGFHSLSTTLRLSSSFNNYIFKCSILVLLDCLISFESNIWPYKELLLNALEWYETSELCQKNLHWQYFYVCNLVSRYFLCKNEYPFFVVLNFLRRKHDAVCRLVTCSHVTSGFCTFHKNETYRRNKYVEENIIVSLIFILVALH</sequence>
<dbReference type="Proteomes" id="UP000015101">
    <property type="component" value="Unassembled WGS sequence"/>
</dbReference>
<dbReference type="KEGG" id="hro:HELRODRAFT_174912"/>
<dbReference type="CTD" id="20205168"/>
<name>T1F8L9_HELRO</name>
<evidence type="ECO:0000256" key="1">
    <source>
        <dbReference type="SAM" id="SignalP"/>
    </source>
</evidence>
<dbReference type="EMBL" id="KB096785">
    <property type="protein sequence ID" value="ESO01357.1"/>
    <property type="molecule type" value="Genomic_DNA"/>
</dbReference>